<organism evidence="1 2">
    <name type="scientific">Gracilibacillus halotolerans</name>
    <dbReference type="NCBI Taxonomy" id="74386"/>
    <lineage>
        <taxon>Bacteria</taxon>
        <taxon>Bacillati</taxon>
        <taxon>Bacillota</taxon>
        <taxon>Bacilli</taxon>
        <taxon>Bacillales</taxon>
        <taxon>Bacillaceae</taxon>
        <taxon>Gracilibacillus</taxon>
    </lineage>
</organism>
<dbReference type="Gene3D" id="1.10.760.20">
    <property type="entry name" value="Protein of unknown function DUF3243"/>
    <property type="match status" value="1"/>
</dbReference>
<evidence type="ECO:0000313" key="2">
    <source>
        <dbReference type="Proteomes" id="UP000572212"/>
    </source>
</evidence>
<keyword evidence="2" id="KW-1185">Reference proteome</keyword>
<dbReference type="InterPro" id="IPR024702">
    <property type="entry name" value="Uncharacterised_YmfJ"/>
</dbReference>
<dbReference type="InterPro" id="IPR021637">
    <property type="entry name" value="DUF3243"/>
</dbReference>
<name>A0A841RFX4_9BACI</name>
<dbReference type="AlphaFoldDB" id="A0A841RFX4"/>
<proteinExistence type="predicted"/>
<dbReference type="InterPro" id="IPR038292">
    <property type="entry name" value="YmfJ/YflH_sf"/>
</dbReference>
<accession>A0A841RFX4</accession>
<sequence>MSVLDNFDSWKNFLGERLNEAQNNGISNQAVSEIAYDVGNYLASNVDAKNEEEKVLRDLWNNADDKERHAIANIMVKMVQNEGTK</sequence>
<evidence type="ECO:0000313" key="1">
    <source>
        <dbReference type="EMBL" id="MBB6511501.1"/>
    </source>
</evidence>
<comment type="caution">
    <text evidence="1">The sequence shown here is derived from an EMBL/GenBank/DDBJ whole genome shotgun (WGS) entry which is preliminary data.</text>
</comment>
<reference evidence="1 2" key="1">
    <citation type="submission" date="2020-08" db="EMBL/GenBank/DDBJ databases">
        <title>Genomic Encyclopedia of Type Strains, Phase IV (KMG-IV): sequencing the most valuable type-strain genomes for metagenomic binning, comparative biology and taxonomic classification.</title>
        <authorList>
            <person name="Goeker M."/>
        </authorList>
    </citation>
    <scope>NUCLEOTIDE SEQUENCE [LARGE SCALE GENOMIC DNA]</scope>
    <source>
        <strain evidence="1 2">DSM 11805</strain>
    </source>
</reference>
<dbReference type="Proteomes" id="UP000572212">
    <property type="component" value="Unassembled WGS sequence"/>
</dbReference>
<protein>
    <recommendedName>
        <fullName evidence="3">DUF3243 domain-containing protein</fullName>
    </recommendedName>
</protein>
<dbReference type="EMBL" id="JACHON010000001">
    <property type="protein sequence ID" value="MBB6511501.1"/>
    <property type="molecule type" value="Genomic_DNA"/>
</dbReference>
<dbReference type="PIRSF" id="PIRSF004764">
    <property type="entry name" value="YmfJ"/>
    <property type="match status" value="1"/>
</dbReference>
<evidence type="ECO:0008006" key="3">
    <source>
        <dbReference type="Google" id="ProtNLM"/>
    </source>
</evidence>
<gene>
    <name evidence="1" type="ORF">GGQ92_000268</name>
</gene>
<dbReference type="Pfam" id="PF11588">
    <property type="entry name" value="DUF3243"/>
    <property type="match status" value="1"/>
</dbReference>
<dbReference type="RefSeq" id="WP_184243789.1">
    <property type="nucleotide sequence ID" value="NZ_BAAACU010000022.1"/>
</dbReference>